<proteinExistence type="predicted"/>
<dbReference type="SUPFAM" id="SSF57716">
    <property type="entry name" value="Glucocorticoid receptor-like (DNA-binding domain)"/>
    <property type="match status" value="1"/>
</dbReference>
<keyword evidence="2 5" id="KW-0863">Zinc-finger</keyword>
<organism evidence="7 8">
    <name type="scientific">Euphydryas editha</name>
    <name type="common">Edith's checkerspot</name>
    <dbReference type="NCBI Taxonomy" id="104508"/>
    <lineage>
        <taxon>Eukaryota</taxon>
        <taxon>Metazoa</taxon>
        <taxon>Ecdysozoa</taxon>
        <taxon>Arthropoda</taxon>
        <taxon>Hexapoda</taxon>
        <taxon>Insecta</taxon>
        <taxon>Pterygota</taxon>
        <taxon>Neoptera</taxon>
        <taxon>Endopterygota</taxon>
        <taxon>Lepidoptera</taxon>
        <taxon>Glossata</taxon>
        <taxon>Ditrysia</taxon>
        <taxon>Papilionoidea</taxon>
        <taxon>Nymphalidae</taxon>
        <taxon>Nymphalinae</taxon>
        <taxon>Euphydryas</taxon>
    </lineage>
</organism>
<evidence type="ECO:0000256" key="5">
    <source>
        <dbReference type="PROSITE-ProRule" id="PRU00309"/>
    </source>
</evidence>
<dbReference type="InterPro" id="IPR006612">
    <property type="entry name" value="THAP_Znf"/>
</dbReference>
<dbReference type="SMART" id="SM00980">
    <property type="entry name" value="THAP"/>
    <property type="match status" value="1"/>
</dbReference>
<gene>
    <name evidence="7" type="ORF">EEDITHA_LOCUS9516</name>
</gene>
<evidence type="ECO:0000256" key="2">
    <source>
        <dbReference type="ARBA" id="ARBA00022771"/>
    </source>
</evidence>
<evidence type="ECO:0000313" key="7">
    <source>
        <dbReference type="EMBL" id="CAH2093899.1"/>
    </source>
</evidence>
<name>A0AAU9U4S8_EUPED</name>
<dbReference type="Pfam" id="PF05485">
    <property type="entry name" value="THAP"/>
    <property type="match status" value="1"/>
</dbReference>
<feature type="domain" description="THAP-type" evidence="6">
    <location>
        <begin position="1"/>
        <end position="85"/>
    </location>
</feature>
<comment type="caution">
    <text evidence="7">The sequence shown here is derived from an EMBL/GenBank/DDBJ whole genome shotgun (WGS) entry which is preliminary data.</text>
</comment>
<accession>A0AAU9U4S8</accession>
<dbReference type="Proteomes" id="UP001153954">
    <property type="component" value="Unassembled WGS sequence"/>
</dbReference>
<keyword evidence="8" id="KW-1185">Reference proteome</keyword>
<dbReference type="PROSITE" id="PS50950">
    <property type="entry name" value="ZF_THAP"/>
    <property type="match status" value="1"/>
</dbReference>
<dbReference type="GO" id="GO:0003677">
    <property type="term" value="F:DNA binding"/>
    <property type="evidence" value="ECO:0007669"/>
    <property type="project" value="UniProtKB-UniRule"/>
</dbReference>
<keyword evidence="4 5" id="KW-0238">DNA-binding</keyword>
<evidence type="ECO:0000256" key="4">
    <source>
        <dbReference type="ARBA" id="ARBA00023125"/>
    </source>
</evidence>
<sequence length="89" mass="10212">MAASERGCCVPRCSKTRKDKTVLHSFPNPDKDMDRYIAWTRAVGLDTSLDPHYVYQNRRVCHAHFELKFLTWTRRLSHGAIPTLLLPGG</sequence>
<dbReference type="EMBL" id="CAKOGL010000013">
    <property type="protein sequence ID" value="CAH2093899.1"/>
    <property type="molecule type" value="Genomic_DNA"/>
</dbReference>
<reference evidence="7" key="1">
    <citation type="submission" date="2022-03" db="EMBL/GenBank/DDBJ databases">
        <authorList>
            <person name="Tunstrom K."/>
        </authorList>
    </citation>
    <scope>NUCLEOTIDE SEQUENCE</scope>
</reference>
<dbReference type="AlphaFoldDB" id="A0AAU9U4S8"/>
<evidence type="ECO:0000259" key="6">
    <source>
        <dbReference type="PROSITE" id="PS50950"/>
    </source>
</evidence>
<evidence type="ECO:0000256" key="3">
    <source>
        <dbReference type="ARBA" id="ARBA00022833"/>
    </source>
</evidence>
<protein>
    <recommendedName>
        <fullName evidence="6">THAP-type domain-containing protein</fullName>
    </recommendedName>
</protein>
<dbReference type="GO" id="GO:0008270">
    <property type="term" value="F:zinc ion binding"/>
    <property type="evidence" value="ECO:0007669"/>
    <property type="project" value="UniProtKB-KW"/>
</dbReference>
<evidence type="ECO:0000256" key="1">
    <source>
        <dbReference type="ARBA" id="ARBA00022723"/>
    </source>
</evidence>
<evidence type="ECO:0000313" key="8">
    <source>
        <dbReference type="Proteomes" id="UP001153954"/>
    </source>
</evidence>
<keyword evidence="1" id="KW-0479">Metal-binding</keyword>
<keyword evidence="3" id="KW-0862">Zinc</keyword>